<protein>
    <submittedName>
        <fullName evidence="1">DUF72 domain-containing protein</fullName>
    </submittedName>
</protein>
<dbReference type="AlphaFoldDB" id="A0A4U6QNJ1"/>
<dbReference type="PANTHER" id="PTHR30348:SF4">
    <property type="entry name" value="DUF72 DOMAIN-CONTAINING PROTEIN"/>
    <property type="match status" value="1"/>
</dbReference>
<evidence type="ECO:0000313" key="2">
    <source>
        <dbReference type="Proteomes" id="UP000306985"/>
    </source>
</evidence>
<gene>
    <name evidence="1" type="ORF">FDO65_09545</name>
</gene>
<dbReference type="RefSeq" id="WP_137449073.1">
    <property type="nucleotide sequence ID" value="NZ_SZZH01000001.1"/>
</dbReference>
<name>A0A4U6QNJ1_9ACTN</name>
<dbReference type="PANTHER" id="PTHR30348">
    <property type="entry name" value="UNCHARACTERIZED PROTEIN YECE"/>
    <property type="match status" value="1"/>
</dbReference>
<dbReference type="Proteomes" id="UP000306985">
    <property type="component" value="Unassembled WGS sequence"/>
</dbReference>
<dbReference type="SUPFAM" id="SSF117396">
    <property type="entry name" value="TM1631-like"/>
    <property type="match status" value="1"/>
</dbReference>
<accession>A0A4U6QNJ1</accession>
<proteinExistence type="predicted"/>
<organism evidence="1 2">
    <name type="scientific">Nakamurella flava</name>
    <dbReference type="NCBI Taxonomy" id="2576308"/>
    <lineage>
        <taxon>Bacteria</taxon>
        <taxon>Bacillati</taxon>
        <taxon>Actinomycetota</taxon>
        <taxon>Actinomycetes</taxon>
        <taxon>Nakamurellales</taxon>
        <taxon>Nakamurellaceae</taxon>
        <taxon>Nakamurella</taxon>
    </lineage>
</organism>
<comment type="caution">
    <text evidence="1">The sequence shown here is derived from an EMBL/GenBank/DDBJ whole genome shotgun (WGS) entry which is preliminary data.</text>
</comment>
<dbReference type="Pfam" id="PF01904">
    <property type="entry name" value="DUF72"/>
    <property type="match status" value="1"/>
</dbReference>
<dbReference type="EMBL" id="SZZH01000001">
    <property type="protein sequence ID" value="TKV61768.1"/>
    <property type="molecule type" value="Genomic_DNA"/>
</dbReference>
<dbReference type="InterPro" id="IPR002763">
    <property type="entry name" value="DUF72"/>
</dbReference>
<sequence length="297" mass="34140">MTAQIRIGVSGWTYPHWRGRFYPPAWPQRREIDYAGAAFDALEINGSFYSLQRPSSYRRWRSVVPPDTVFAVKGSRFITHLRKLGSVEKPVDQALANFFGSGLLELGEQLGPLLWQLPEWFRFDVDKLTAFFERLPTDTQQAAHLAAGIEDRLLERWKESRPDPNGFGAQPVRPLRHAIEVRSPTFATEEFYQLCRRYGIALVVADTAQRFVWVDQVTADLVYVRLHGDQELYVSGYTDAGIEYWAGRVREWADRPGVQQVHVYFDNDFQARAPYDARRLAARLGIHRPVLAPLPYG</sequence>
<dbReference type="Gene3D" id="3.20.20.410">
    <property type="entry name" value="Protein of unknown function UPF0759"/>
    <property type="match status" value="1"/>
</dbReference>
<keyword evidence="2" id="KW-1185">Reference proteome</keyword>
<dbReference type="InterPro" id="IPR036520">
    <property type="entry name" value="UPF0759_sf"/>
</dbReference>
<evidence type="ECO:0000313" key="1">
    <source>
        <dbReference type="EMBL" id="TKV61768.1"/>
    </source>
</evidence>
<reference evidence="1 2" key="1">
    <citation type="submission" date="2019-05" db="EMBL/GenBank/DDBJ databases">
        <title>Nakamurella sp. N5BH11, whole genome shotgun sequence.</title>
        <authorList>
            <person name="Tuo L."/>
        </authorList>
    </citation>
    <scope>NUCLEOTIDE SEQUENCE [LARGE SCALE GENOMIC DNA]</scope>
    <source>
        <strain evidence="1 2">N5BH11</strain>
    </source>
</reference>
<dbReference type="OrthoDB" id="9780310at2"/>